<dbReference type="SUPFAM" id="SSF49899">
    <property type="entry name" value="Concanavalin A-like lectins/glucanases"/>
    <property type="match status" value="1"/>
</dbReference>
<comment type="caution">
    <text evidence="7">The sequence shown here is derived from an EMBL/GenBank/DDBJ whole genome shotgun (WGS) entry which is preliminary data.</text>
</comment>
<dbReference type="InterPro" id="IPR012334">
    <property type="entry name" value="Pectin_lyas_fold"/>
</dbReference>
<reference evidence="7 8" key="1">
    <citation type="submission" date="2024-05" db="EMBL/GenBank/DDBJ databases">
        <authorList>
            <person name="Duchaud E."/>
        </authorList>
    </citation>
    <scope>NUCLEOTIDE SEQUENCE [LARGE SCALE GENOMIC DNA]</scope>
    <source>
        <strain evidence="7">Ena-SAMPLE-TAB-13-05-2024-13:56:06:370-140305</strain>
    </source>
</reference>
<keyword evidence="8" id="KW-1185">Reference proteome</keyword>
<evidence type="ECO:0000256" key="1">
    <source>
        <dbReference type="ARBA" id="ARBA00022614"/>
    </source>
</evidence>
<dbReference type="InterPro" id="IPR032675">
    <property type="entry name" value="LRR_dom_sf"/>
</dbReference>
<evidence type="ECO:0000313" key="7">
    <source>
        <dbReference type="EMBL" id="CAL2105083.1"/>
    </source>
</evidence>
<feature type="domain" description="Bacterial repeat" evidence="6">
    <location>
        <begin position="1262"/>
        <end position="1334"/>
    </location>
</feature>
<dbReference type="InterPro" id="IPR044060">
    <property type="entry name" value="Bacterial_rp_domain"/>
</dbReference>
<dbReference type="Gene3D" id="2.160.20.10">
    <property type="entry name" value="Single-stranded right-handed beta-helix, Pectin lyase-like"/>
    <property type="match status" value="1"/>
</dbReference>
<dbReference type="Pfam" id="PF18998">
    <property type="entry name" value="Flg_new_2"/>
    <property type="match status" value="4"/>
</dbReference>
<dbReference type="EMBL" id="CAXJRC010000003">
    <property type="protein sequence ID" value="CAL2105083.1"/>
    <property type="molecule type" value="Genomic_DNA"/>
</dbReference>
<dbReference type="Proteomes" id="UP001497602">
    <property type="component" value="Unassembled WGS sequence"/>
</dbReference>
<evidence type="ECO:0000256" key="3">
    <source>
        <dbReference type="ARBA" id="ARBA00022737"/>
    </source>
</evidence>
<keyword evidence="2 4" id="KW-0732">Signal</keyword>
<dbReference type="NCBIfam" id="NF041518">
    <property type="entry name" value="choice_anch_Q"/>
    <property type="match status" value="1"/>
</dbReference>
<dbReference type="PANTHER" id="PTHR47566:SF1">
    <property type="entry name" value="PROTEIN NUD1"/>
    <property type="match status" value="1"/>
</dbReference>
<feature type="domain" description="Bacterial repeat" evidence="6">
    <location>
        <begin position="844"/>
        <end position="914"/>
    </location>
</feature>
<dbReference type="RefSeq" id="WP_348736874.1">
    <property type="nucleotide sequence ID" value="NZ_CAXJRC010000003.1"/>
</dbReference>
<dbReference type="InterPro" id="IPR013320">
    <property type="entry name" value="ConA-like_dom_sf"/>
</dbReference>
<dbReference type="InterPro" id="IPR026444">
    <property type="entry name" value="Secre_tail"/>
</dbReference>
<organism evidence="7 8">
    <name type="scientific">Tenacibaculum vairaonense</name>
    <dbReference type="NCBI Taxonomy" id="3137860"/>
    <lineage>
        <taxon>Bacteria</taxon>
        <taxon>Pseudomonadati</taxon>
        <taxon>Bacteroidota</taxon>
        <taxon>Flavobacteriia</taxon>
        <taxon>Flavobacteriales</taxon>
        <taxon>Flavobacteriaceae</taxon>
        <taxon>Tenacibaculum</taxon>
    </lineage>
</organism>
<dbReference type="SUPFAM" id="SSF51126">
    <property type="entry name" value="Pectin lyase-like"/>
    <property type="match status" value="1"/>
</dbReference>
<evidence type="ECO:0000259" key="5">
    <source>
        <dbReference type="Pfam" id="PF18962"/>
    </source>
</evidence>
<dbReference type="SUPFAM" id="SSF52058">
    <property type="entry name" value="L domain-like"/>
    <property type="match status" value="1"/>
</dbReference>
<dbReference type="Pfam" id="PF13385">
    <property type="entry name" value="Laminin_G_3"/>
    <property type="match status" value="1"/>
</dbReference>
<dbReference type="InterPro" id="IPR011050">
    <property type="entry name" value="Pectin_lyase_fold/virulence"/>
</dbReference>
<dbReference type="NCBIfam" id="TIGR04183">
    <property type="entry name" value="Por_Secre_tail"/>
    <property type="match status" value="1"/>
</dbReference>
<dbReference type="InterPro" id="IPR052574">
    <property type="entry name" value="CDIRP"/>
</dbReference>
<feature type="signal peptide" evidence="4">
    <location>
        <begin position="1"/>
        <end position="18"/>
    </location>
</feature>
<evidence type="ECO:0000259" key="6">
    <source>
        <dbReference type="Pfam" id="PF18998"/>
    </source>
</evidence>
<feature type="chain" id="PRO_5045390003" evidence="4">
    <location>
        <begin position="19"/>
        <end position="1416"/>
    </location>
</feature>
<sequence>MVKKILLIFLFVASAVSAQFPTNNLIKQYGFESGNLLVDGVNGGTLNVSGTSYIEVNDRFNTPPTSAVDLKGSSFNTTYSTVNSIVDTSISFWVKSSTNSSDSKIIFEKSSRSNATNSSGMLGYSVRLENGKIRVQNGYRFTFYNGATAIDNHSILSSREINDGEWHHIVISIFNRSDNIGTSKGVDNFLRIYIDGDLDTNHKKNRRPNTFLNKQLKVTSGHSQNTRKFQIANLDNGTAPANFKYEDIIDDVLVYERLLNTTEINNIGSYNNFCKSISIGILSASNVTETSIDVNISGGHSIDLAYHKISEQFSAATIITNATGKVTISGGTSETYKVYVRRNCGTGNLSPWSTYKIFKNQGVPTYVNENAIGNNDGSSWVDAFTDLNNALAEVYENNSIWIAKGRYLPGTSGRTKSFTISKKGIKIYGGFVGTETEVSQRNISANRSVLSGDLLGNDDANIAFSNTTRNDNSYHVIKVNNDDVVIDGFTISGAHANGSTSDDQSGGAIFKSFAKVNLEVANCIIEKNVSISAAAAIFSRFEESGSLTIRNTEIKNNLSRYGTAIYSYTGNNKVATIKIRNSVFNSNTAKDNGATKGHAGSAGWFRAYGTGSTMNCDLTNNTYVNNVNIGTVSGLNNFNRSVVGMSRTNGVFNGNVANCIFWQNTTAGGVLGKSIAQINATLGQSITVKNSIGNDSFSNLPGTKLNTSNSDPLFTDIANEDISLTTNSPAKDTGDNSAMIGASDVAGNIRVHNGTVDMGAYEFGASVYVGKKLTLKAENGSIVSNLIPVDGGYTQGTSVILTATPASGYKFDGWDSDASGTTNPLTVVMNADKVITAKFSRIQYTLTVTNPNGAVTTNPMPINGKYNEGQVVTLNAIPNTGYQFDGWSGDISDITNPINVTMDSNKNITAKFSVICIVNIPDANFKNALLNHSPKIDINNDGNIQCVEANIFTGDLNIRVKNISDLTGIEAFKNITKFNCERNSLSSIDLSSNTALEDIDCSQQQGSLTSLKLPQTGTLKKLNCFNNDISTLDLSGNLNLEDLNCAVNKITSLNTVGLTKLTKVGASYNQIATLDLTTNIGLKELDLNNNKVTALNLSSNIALEKLLCNSNTISSLDVSNNNKLAILNCQNSQLTSINLANGTNAQFTYMNVRTNPNLSCIQIDAGFTPTSTWYKDATASYSTNCNVTYSLTINAINGSVTANPSQTGGTYADGTSVTLTATPDVGYQFDGWSGDVTGSTNPLTITMDADKTVTAMFSKIQYELTVTKVGNGTIVASPVGTNGMYDEGTVVTLTATPDSGWQFDAWSGDVTGTTTTITITMNANQTVTGTFSQVTAGIDDEKLLKDFSVYPNPTAEVLNVKLQETVNNITIYTIQGKKVMQSKERVINVSELPSGIYLIKIDAKNNKTGLTKFVKQ</sequence>
<keyword evidence="3" id="KW-0677">Repeat</keyword>
<evidence type="ECO:0000256" key="2">
    <source>
        <dbReference type="ARBA" id="ARBA00022729"/>
    </source>
</evidence>
<proteinExistence type="predicted"/>
<dbReference type="InterPro" id="IPR013378">
    <property type="entry name" value="InlB-like_B-rpt"/>
</dbReference>
<evidence type="ECO:0000313" key="8">
    <source>
        <dbReference type="Proteomes" id="UP001497602"/>
    </source>
</evidence>
<dbReference type="Gene3D" id="2.60.120.200">
    <property type="match status" value="1"/>
</dbReference>
<protein>
    <submittedName>
        <fullName evidence="7">Listeria/Bacterioides repeat-containing protein/Por secretion system C-terminal sorting domain-containing protein</fullName>
    </submittedName>
</protein>
<name>A0ABM9PHL3_9FLAO</name>
<dbReference type="PANTHER" id="PTHR47566">
    <property type="match status" value="1"/>
</dbReference>
<feature type="domain" description="Bacterial repeat" evidence="6">
    <location>
        <begin position="773"/>
        <end position="842"/>
    </location>
</feature>
<keyword evidence="1" id="KW-0433">Leucine-rich repeat</keyword>
<dbReference type="InterPro" id="IPR059226">
    <property type="entry name" value="Choice_anch_Q_dom"/>
</dbReference>
<evidence type="ECO:0000256" key="4">
    <source>
        <dbReference type="SAM" id="SignalP"/>
    </source>
</evidence>
<gene>
    <name evidence="7" type="ORF">T190115A13A_120078</name>
</gene>
<dbReference type="NCBIfam" id="TIGR02543">
    <property type="entry name" value="List_Bact_rpt"/>
    <property type="match status" value="1"/>
</dbReference>
<dbReference type="Gene3D" id="3.80.10.10">
    <property type="entry name" value="Ribonuclease Inhibitor"/>
    <property type="match status" value="1"/>
</dbReference>
<feature type="domain" description="Bacterial repeat" evidence="6">
    <location>
        <begin position="1189"/>
        <end position="1260"/>
    </location>
</feature>
<feature type="domain" description="Secretion system C-terminal sorting" evidence="5">
    <location>
        <begin position="1349"/>
        <end position="1413"/>
    </location>
</feature>
<dbReference type="Pfam" id="PF18962">
    <property type="entry name" value="Por_Secre_tail"/>
    <property type="match status" value="1"/>
</dbReference>
<accession>A0ABM9PHL3</accession>